<evidence type="ECO:0000256" key="4">
    <source>
        <dbReference type="ARBA" id="ARBA00022692"/>
    </source>
</evidence>
<dbReference type="Pfam" id="PF03816">
    <property type="entry name" value="LytR_cpsA_psr"/>
    <property type="match status" value="1"/>
</dbReference>
<keyword evidence="8 12" id="KW-0472">Membrane</keyword>
<reference evidence="14 15" key="1">
    <citation type="submission" date="2019-03" db="EMBL/GenBank/DDBJ databases">
        <title>Genomic Encyclopedia of Type Strains, Phase IV (KMG-IV): sequencing the most valuable type-strain genomes for metagenomic binning, comparative biology and taxonomic classification.</title>
        <authorList>
            <person name="Goeker M."/>
        </authorList>
    </citation>
    <scope>NUCLEOTIDE SEQUENCE [LARGE SCALE GENOMIC DNA]</scope>
    <source>
        <strain evidence="14 15">DSM 28697</strain>
    </source>
</reference>
<keyword evidence="6 12" id="KW-1133">Transmembrane helix</keyword>
<comment type="subcellular location">
    <subcellularLocation>
        <location evidence="1">Cell membrane</location>
        <topology evidence="1">Single-pass type II membrane protein</topology>
    </subcellularLocation>
</comment>
<evidence type="ECO:0000256" key="3">
    <source>
        <dbReference type="ARBA" id="ARBA00022475"/>
    </source>
</evidence>
<dbReference type="AlphaFoldDB" id="A0A4R6U728"/>
<dbReference type="RefSeq" id="WP_133579011.1">
    <property type="nucleotide sequence ID" value="NZ_SNYJ01000002.1"/>
</dbReference>
<dbReference type="EMBL" id="SNYJ01000002">
    <property type="protein sequence ID" value="TDQ42121.1"/>
    <property type="molecule type" value="Genomic_DNA"/>
</dbReference>
<dbReference type="InterPro" id="IPR050922">
    <property type="entry name" value="LytR/CpsA/Psr_CW_biosynth"/>
</dbReference>
<dbReference type="InterPro" id="IPR004474">
    <property type="entry name" value="LytR_CpsA_psr"/>
</dbReference>
<organism evidence="14 15">
    <name type="scientific">Aureibacillus halotolerans</name>
    <dbReference type="NCBI Taxonomy" id="1508390"/>
    <lineage>
        <taxon>Bacteria</taxon>
        <taxon>Bacillati</taxon>
        <taxon>Bacillota</taxon>
        <taxon>Bacilli</taxon>
        <taxon>Bacillales</taxon>
        <taxon>Bacillaceae</taxon>
        <taxon>Aureibacillus</taxon>
    </lineage>
</organism>
<dbReference type="NCBIfam" id="TIGR00350">
    <property type="entry name" value="lytR_cpsA_psr"/>
    <property type="match status" value="1"/>
</dbReference>
<dbReference type="PANTHER" id="PTHR33392:SF8">
    <property type="entry name" value="REGULATORY PROTEIN MSRR"/>
    <property type="match status" value="1"/>
</dbReference>
<evidence type="ECO:0000313" key="15">
    <source>
        <dbReference type="Proteomes" id="UP000295632"/>
    </source>
</evidence>
<proteinExistence type="inferred from homology"/>
<keyword evidence="9" id="KW-0804">Transcription</keyword>
<evidence type="ECO:0000256" key="1">
    <source>
        <dbReference type="ARBA" id="ARBA00004401"/>
    </source>
</evidence>
<evidence type="ECO:0000256" key="10">
    <source>
        <dbReference type="ARBA" id="ARBA00037178"/>
    </source>
</evidence>
<evidence type="ECO:0000256" key="11">
    <source>
        <dbReference type="ARBA" id="ARBA00040752"/>
    </source>
</evidence>
<dbReference type="GO" id="GO:0005886">
    <property type="term" value="C:plasma membrane"/>
    <property type="evidence" value="ECO:0007669"/>
    <property type="project" value="UniProtKB-SubCell"/>
</dbReference>
<evidence type="ECO:0000256" key="6">
    <source>
        <dbReference type="ARBA" id="ARBA00022989"/>
    </source>
</evidence>
<evidence type="ECO:0000256" key="12">
    <source>
        <dbReference type="SAM" id="Phobius"/>
    </source>
</evidence>
<evidence type="ECO:0000313" key="14">
    <source>
        <dbReference type="EMBL" id="TDQ42121.1"/>
    </source>
</evidence>
<comment type="similarity">
    <text evidence="2">Belongs to the LytR/CpsA/Psr (LCP) family.</text>
</comment>
<dbReference type="OrthoDB" id="9782542at2"/>
<keyword evidence="4 12" id="KW-0812">Transmembrane</keyword>
<evidence type="ECO:0000259" key="13">
    <source>
        <dbReference type="Pfam" id="PF03816"/>
    </source>
</evidence>
<comment type="function">
    <text evidence="10">Involved in SarA attenuation. Affects resistance to oxacillin and teicoplanin, as well as the synthesis of virulence factors.</text>
</comment>
<sequence length="343" mass="39020">MAETRIIRKKKKKRKKVYLGVFIFLTLFCICIAYVSNQYIQAKNKSQAQNPDWSEEIEDKSDDFKGVESPDEKINVLLLGIDTAEAESSRTDTIMVAQYDPENGTAKLASIMRDTYVNIPGHGYNKINAAYVFGGIELLRQTIQQNFGIDVGYYSIVNFNGFTDVVDSLAKNGIEIDVEKRMHYVDNAGGLYIDLQPGMQTLNGEQLLHYARFRHDSEGDFGRVRRQQQVIQAVKDELLSVNGLLKLPELIGTIEGYTKTNMNQGDIFGYVKEFLQNPVEDIQTLQIPVENSYWNERHPGIGAVLEMDEQQNRQTVQHFFSSDYVEQEEQQTTTDISSEQAAQ</sequence>
<dbReference type="Gene3D" id="3.40.630.190">
    <property type="entry name" value="LCP protein"/>
    <property type="match status" value="1"/>
</dbReference>
<feature type="domain" description="Cell envelope-related transcriptional attenuator" evidence="13">
    <location>
        <begin position="90"/>
        <end position="238"/>
    </location>
</feature>
<keyword evidence="5" id="KW-0735">Signal-anchor</keyword>
<keyword evidence="7" id="KW-0805">Transcription regulation</keyword>
<evidence type="ECO:0000256" key="7">
    <source>
        <dbReference type="ARBA" id="ARBA00023015"/>
    </source>
</evidence>
<comment type="caution">
    <text evidence="14">The sequence shown here is derived from an EMBL/GenBank/DDBJ whole genome shotgun (WGS) entry which is preliminary data.</text>
</comment>
<keyword evidence="3" id="KW-1003">Cell membrane</keyword>
<evidence type="ECO:0000256" key="9">
    <source>
        <dbReference type="ARBA" id="ARBA00023163"/>
    </source>
</evidence>
<evidence type="ECO:0000256" key="5">
    <source>
        <dbReference type="ARBA" id="ARBA00022968"/>
    </source>
</evidence>
<gene>
    <name evidence="14" type="ORF">EV213_102151</name>
</gene>
<dbReference type="PANTHER" id="PTHR33392">
    <property type="entry name" value="POLYISOPRENYL-TEICHOIC ACID--PEPTIDOGLYCAN TEICHOIC ACID TRANSFERASE TAGU"/>
    <property type="match status" value="1"/>
</dbReference>
<feature type="transmembrane region" description="Helical" evidence="12">
    <location>
        <begin position="17"/>
        <end position="36"/>
    </location>
</feature>
<keyword evidence="15" id="KW-1185">Reference proteome</keyword>
<dbReference type="GO" id="GO:0071555">
    <property type="term" value="P:cell wall organization"/>
    <property type="evidence" value="ECO:0007669"/>
    <property type="project" value="UniProtKB-KW"/>
</dbReference>
<dbReference type="Proteomes" id="UP000295632">
    <property type="component" value="Unassembled WGS sequence"/>
</dbReference>
<name>A0A4R6U728_9BACI</name>
<evidence type="ECO:0000256" key="2">
    <source>
        <dbReference type="ARBA" id="ARBA00006068"/>
    </source>
</evidence>
<protein>
    <recommendedName>
        <fullName evidence="11">Regulatory protein MsrR</fullName>
    </recommendedName>
</protein>
<accession>A0A4R6U728</accession>
<evidence type="ECO:0000256" key="8">
    <source>
        <dbReference type="ARBA" id="ARBA00023136"/>
    </source>
</evidence>